<dbReference type="EMBL" id="LGLV01000022">
    <property type="protein sequence ID" value="OBZ92195.1"/>
    <property type="molecule type" value="Genomic_DNA"/>
</dbReference>
<evidence type="ECO:0000313" key="2">
    <source>
        <dbReference type="Proteomes" id="UP000093111"/>
    </source>
</evidence>
<reference evidence="1 2" key="1">
    <citation type="journal article" date="2016" name="Syst. Appl. Microbiol.">
        <title>Pararhizobium polonicum sp. nov. isolated from tumors on stone fruit rootstocks.</title>
        <authorList>
            <person name="Pulawska J."/>
            <person name="Kuzmanovic N."/>
            <person name="Willems A."/>
            <person name="Pothier J.F."/>
        </authorList>
    </citation>
    <scope>NUCLEOTIDE SEQUENCE [LARGE SCALE GENOMIC DNA]</scope>
    <source>
        <strain evidence="1 2">F5.1</strain>
    </source>
</reference>
<comment type="caution">
    <text evidence="1">The sequence shown here is derived from an EMBL/GenBank/DDBJ whole genome shotgun (WGS) entry which is preliminary data.</text>
</comment>
<organism evidence="1 2">
    <name type="scientific">Pararhizobium polonicum</name>
    <dbReference type="NCBI Taxonomy" id="1612624"/>
    <lineage>
        <taxon>Bacteria</taxon>
        <taxon>Pseudomonadati</taxon>
        <taxon>Pseudomonadota</taxon>
        <taxon>Alphaproteobacteria</taxon>
        <taxon>Hyphomicrobiales</taxon>
        <taxon>Rhizobiaceae</taxon>
        <taxon>Rhizobium/Agrobacterium group</taxon>
        <taxon>Pararhizobium</taxon>
    </lineage>
</organism>
<proteinExistence type="predicted"/>
<accession>A0A1C7NT60</accession>
<evidence type="ECO:0000313" key="1">
    <source>
        <dbReference type="EMBL" id="OBZ92195.1"/>
    </source>
</evidence>
<name>A0A1C7NT60_9HYPH</name>
<protein>
    <submittedName>
        <fullName evidence="1">Uncharacterized protein</fullName>
    </submittedName>
</protein>
<dbReference type="Proteomes" id="UP000093111">
    <property type="component" value="Unassembled WGS sequence"/>
</dbReference>
<sequence>MHQVRGQATLLVHVLAGVRTALQDVSHVALADDPAVSPDLQPVLSQEEIAVETAEEPGSEEWTAEPAARQVQAQGLRVAKAMLVAPGGRTRH</sequence>
<keyword evidence="2" id="KW-1185">Reference proteome</keyword>
<dbReference type="AlphaFoldDB" id="A0A1C7NT60"/>
<gene>
    <name evidence="1" type="ORF">ADU59_28085</name>
</gene>